<name>A0A0D7B8U8_9AGAR</name>
<protein>
    <recommendedName>
        <fullName evidence="3">F-box domain-containing protein</fullName>
    </recommendedName>
</protein>
<proteinExistence type="predicted"/>
<sequence length="314" mass="35007">MLQTHLSALPLDLSRLVLETTAYDDRKTALDLLLVSKTVKSWIDPIIYQAIVILSRRQAMAFASAIKSRPDADTFFPLYVKSLYCGSDSGIMTTYFPLFLSVCTGLQSVAFNAFVGWTPERAHKIFASTTSLRSINFTAPLSLLFNLDLPQVTHMSISVLPGDAMERLRVFLQDPSSMPRLTHISITVWNVPQLEFLFDIAADLPPELKIVLVQLLSVPEGVEEKISAVEDPRVVFLSLGCTTAKGVVHVQDGGGNRGDWRYLGTDDEDSWALAEETVKDRYEAIARTRAVSRSLFDRGYCPSTHWLAFEDGDR</sequence>
<reference evidence="1 2" key="1">
    <citation type="journal article" date="2015" name="Fungal Genet. Biol.">
        <title>Evolution of novel wood decay mechanisms in Agaricales revealed by the genome sequences of Fistulina hepatica and Cylindrobasidium torrendii.</title>
        <authorList>
            <person name="Floudas D."/>
            <person name="Held B.W."/>
            <person name="Riley R."/>
            <person name="Nagy L.G."/>
            <person name="Koehler G."/>
            <person name="Ransdell A.S."/>
            <person name="Younus H."/>
            <person name="Chow J."/>
            <person name="Chiniquy J."/>
            <person name="Lipzen A."/>
            <person name="Tritt A."/>
            <person name="Sun H."/>
            <person name="Haridas S."/>
            <person name="LaButti K."/>
            <person name="Ohm R.A."/>
            <person name="Kues U."/>
            <person name="Blanchette R.A."/>
            <person name="Grigoriev I.V."/>
            <person name="Minto R.E."/>
            <person name="Hibbett D.S."/>
        </authorList>
    </citation>
    <scope>NUCLEOTIDE SEQUENCE [LARGE SCALE GENOMIC DNA]</scope>
    <source>
        <strain evidence="1 2">FP15055 ss-10</strain>
    </source>
</reference>
<dbReference type="Proteomes" id="UP000054007">
    <property type="component" value="Unassembled WGS sequence"/>
</dbReference>
<evidence type="ECO:0008006" key="3">
    <source>
        <dbReference type="Google" id="ProtNLM"/>
    </source>
</evidence>
<gene>
    <name evidence="1" type="ORF">CYLTODRAFT_491889</name>
</gene>
<dbReference type="AlphaFoldDB" id="A0A0D7B8U8"/>
<evidence type="ECO:0000313" key="1">
    <source>
        <dbReference type="EMBL" id="KIY65941.1"/>
    </source>
</evidence>
<evidence type="ECO:0000313" key="2">
    <source>
        <dbReference type="Proteomes" id="UP000054007"/>
    </source>
</evidence>
<dbReference type="EMBL" id="KN880571">
    <property type="protein sequence ID" value="KIY65941.1"/>
    <property type="molecule type" value="Genomic_DNA"/>
</dbReference>
<dbReference type="OrthoDB" id="3145912at2759"/>
<accession>A0A0D7B8U8</accession>
<organism evidence="1 2">
    <name type="scientific">Cylindrobasidium torrendii FP15055 ss-10</name>
    <dbReference type="NCBI Taxonomy" id="1314674"/>
    <lineage>
        <taxon>Eukaryota</taxon>
        <taxon>Fungi</taxon>
        <taxon>Dikarya</taxon>
        <taxon>Basidiomycota</taxon>
        <taxon>Agaricomycotina</taxon>
        <taxon>Agaricomycetes</taxon>
        <taxon>Agaricomycetidae</taxon>
        <taxon>Agaricales</taxon>
        <taxon>Marasmiineae</taxon>
        <taxon>Physalacriaceae</taxon>
        <taxon>Cylindrobasidium</taxon>
    </lineage>
</organism>
<keyword evidence="2" id="KW-1185">Reference proteome</keyword>